<dbReference type="Proteomes" id="UP001595456">
    <property type="component" value="Unassembled WGS sequence"/>
</dbReference>
<organism evidence="1 2">
    <name type="scientific">Alteraurantiacibacter palmitatis</name>
    <dbReference type="NCBI Taxonomy" id="2054628"/>
    <lineage>
        <taxon>Bacteria</taxon>
        <taxon>Pseudomonadati</taxon>
        <taxon>Pseudomonadota</taxon>
        <taxon>Alphaproteobacteria</taxon>
        <taxon>Sphingomonadales</taxon>
        <taxon>Erythrobacteraceae</taxon>
        <taxon>Alteraurantiacibacter</taxon>
    </lineage>
</organism>
<evidence type="ECO:0000313" key="1">
    <source>
        <dbReference type="EMBL" id="MFC3098508.1"/>
    </source>
</evidence>
<proteinExistence type="predicted"/>
<dbReference type="RefSeq" id="WP_336927206.1">
    <property type="nucleotide sequence ID" value="NZ_JBANRO010000012.1"/>
</dbReference>
<evidence type="ECO:0000313" key="2">
    <source>
        <dbReference type="Proteomes" id="UP001595456"/>
    </source>
</evidence>
<accession>A0ABV7E7M1</accession>
<comment type="caution">
    <text evidence="1">The sequence shown here is derived from an EMBL/GenBank/DDBJ whole genome shotgun (WGS) entry which is preliminary data.</text>
</comment>
<sequence>MAHYRIEYFREGTHSGDRVSLEVPNLATGLVVADINRPHGDVELWDGDRQIARLHRERGGAGGYWQIG</sequence>
<gene>
    <name evidence="1" type="ORF">ACFODU_11985</name>
</gene>
<name>A0ABV7E7M1_9SPHN</name>
<dbReference type="EMBL" id="JBHRST010000019">
    <property type="protein sequence ID" value="MFC3098508.1"/>
    <property type="molecule type" value="Genomic_DNA"/>
</dbReference>
<reference evidence="2" key="1">
    <citation type="journal article" date="2019" name="Int. J. Syst. Evol. Microbiol.">
        <title>The Global Catalogue of Microorganisms (GCM) 10K type strain sequencing project: providing services to taxonomists for standard genome sequencing and annotation.</title>
        <authorList>
            <consortium name="The Broad Institute Genomics Platform"/>
            <consortium name="The Broad Institute Genome Sequencing Center for Infectious Disease"/>
            <person name="Wu L."/>
            <person name="Ma J."/>
        </authorList>
    </citation>
    <scope>NUCLEOTIDE SEQUENCE [LARGE SCALE GENOMIC DNA]</scope>
    <source>
        <strain evidence="2">KCTC 52607</strain>
    </source>
</reference>
<keyword evidence="2" id="KW-1185">Reference proteome</keyword>
<protein>
    <submittedName>
        <fullName evidence="1">Uncharacterized protein</fullName>
    </submittedName>
</protein>